<dbReference type="EMBL" id="KB206500">
    <property type="protein sequence ID" value="ELP90320.1"/>
    <property type="molecule type" value="Genomic_DNA"/>
</dbReference>
<evidence type="ECO:0000259" key="1">
    <source>
        <dbReference type="Pfam" id="PF07534"/>
    </source>
</evidence>
<reference evidence="2 3" key="1">
    <citation type="submission" date="2012-10" db="EMBL/GenBank/DDBJ databases">
        <authorList>
            <person name="Zafar N."/>
            <person name="Inman J."/>
            <person name="Hall N."/>
            <person name="Lorenzi H."/>
            <person name="Caler E."/>
        </authorList>
    </citation>
    <scope>NUCLEOTIDE SEQUENCE [LARGE SCALE GENOMIC DNA]</scope>
    <source>
        <strain evidence="2 3">IP1</strain>
    </source>
</reference>
<dbReference type="OMA" id="NERICGK"/>
<dbReference type="VEuPathDB" id="AmoebaDB:EIN_505560"/>
<gene>
    <name evidence="2" type="ORF">EIN_505560</name>
</gene>
<dbReference type="Proteomes" id="UP000014680">
    <property type="component" value="Unassembled WGS sequence"/>
</dbReference>
<name>A0A0A1UAX2_ENTIV</name>
<dbReference type="OrthoDB" id="24757at2759"/>
<dbReference type="GeneID" id="14889291"/>
<organism evidence="2 3">
    <name type="scientific">Entamoeba invadens IP1</name>
    <dbReference type="NCBI Taxonomy" id="370355"/>
    <lineage>
        <taxon>Eukaryota</taxon>
        <taxon>Amoebozoa</taxon>
        <taxon>Evosea</taxon>
        <taxon>Archamoebae</taxon>
        <taxon>Mastigamoebida</taxon>
        <taxon>Entamoebidae</taxon>
        <taxon>Entamoeba</taxon>
    </lineage>
</organism>
<dbReference type="Pfam" id="PF07534">
    <property type="entry name" value="TLD"/>
    <property type="match status" value="1"/>
</dbReference>
<proteinExistence type="predicted"/>
<dbReference type="AlphaFoldDB" id="A0A0A1UAX2"/>
<feature type="domain" description="TLDc" evidence="1">
    <location>
        <begin position="26"/>
        <end position="113"/>
    </location>
</feature>
<evidence type="ECO:0000313" key="3">
    <source>
        <dbReference type="Proteomes" id="UP000014680"/>
    </source>
</evidence>
<accession>A0A0A1UAX2</accession>
<sequence length="176" mass="20002">MATTESITKKYYTTIAQWTGLKHGGEIYNSLKDGVSTQIINERICGKKNILFLIITNEGYSFGAFISGLIPSPKPHPEYVKDTSKHFVFTLNNPFNTEPTALKRKEKKGMTLCVFPNNDHTNVLEIKKCFSIKNDGKSVVSPFFNQKYDDTTQYSSCLFTGEDTINYKEISAMQWE</sequence>
<evidence type="ECO:0000313" key="2">
    <source>
        <dbReference type="EMBL" id="ELP90320.1"/>
    </source>
</evidence>
<keyword evidence="3" id="KW-1185">Reference proteome</keyword>
<dbReference type="KEGG" id="eiv:EIN_505560"/>
<dbReference type="InterPro" id="IPR006571">
    <property type="entry name" value="TLDc_dom"/>
</dbReference>
<protein>
    <recommendedName>
        <fullName evidence="1">TLDc domain-containing protein</fullName>
    </recommendedName>
</protein>
<dbReference type="RefSeq" id="XP_004257091.1">
    <property type="nucleotide sequence ID" value="XM_004257043.1"/>
</dbReference>